<dbReference type="FunFam" id="3.30.160.60:FF:000145">
    <property type="entry name" value="Zinc finger protein 574"/>
    <property type="match status" value="1"/>
</dbReference>
<dbReference type="GO" id="GO:0008270">
    <property type="term" value="F:zinc ion binding"/>
    <property type="evidence" value="ECO:0007669"/>
    <property type="project" value="UniProtKB-KW"/>
</dbReference>
<dbReference type="STRING" id="67801.A0A1B0BRM0"/>
<dbReference type="PROSITE" id="PS51915">
    <property type="entry name" value="ZAD"/>
    <property type="match status" value="1"/>
</dbReference>
<dbReference type="EMBL" id="JXJN01019136">
    <property type="status" value="NOT_ANNOTATED_CDS"/>
    <property type="molecule type" value="Genomic_DNA"/>
</dbReference>
<dbReference type="Pfam" id="PF00096">
    <property type="entry name" value="zf-C2H2"/>
    <property type="match status" value="6"/>
</dbReference>
<dbReference type="EnsemblMetazoa" id="GPPI038382-RA">
    <property type="protein sequence ID" value="GPPI038382-PA"/>
    <property type="gene ID" value="GPPI038382"/>
</dbReference>
<evidence type="ECO:0000256" key="1">
    <source>
        <dbReference type="ARBA" id="ARBA00004123"/>
    </source>
</evidence>
<keyword evidence="4 7" id="KW-0863">Zinc-finger</keyword>
<evidence type="ECO:0000256" key="7">
    <source>
        <dbReference type="PROSITE-ProRule" id="PRU00042"/>
    </source>
</evidence>
<dbReference type="InterPro" id="IPR013087">
    <property type="entry name" value="Znf_C2H2_type"/>
</dbReference>
<dbReference type="InterPro" id="IPR039970">
    <property type="entry name" value="TF_Grauzone"/>
</dbReference>
<dbReference type="PROSITE" id="PS00028">
    <property type="entry name" value="ZINC_FINGER_C2H2_1"/>
    <property type="match status" value="13"/>
</dbReference>
<feature type="domain" description="C2H2-type" evidence="10">
    <location>
        <begin position="843"/>
        <end position="870"/>
    </location>
</feature>
<feature type="domain" description="ZAD" evidence="11">
    <location>
        <begin position="2"/>
        <end position="77"/>
    </location>
</feature>
<feature type="domain" description="C2H2-type" evidence="10">
    <location>
        <begin position="1020"/>
        <end position="1048"/>
    </location>
</feature>
<feature type="domain" description="C2H2-type" evidence="10">
    <location>
        <begin position="812"/>
        <end position="840"/>
    </location>
</feature>
<feature type="domain" description="C2H2-type" evidence="10">
    <location>
        <begin position="463"/>
        <end position="490"/>
    </location>
</feature>
<dbReference type="PANTHER" id="PTHR23225:SF2">
    <property type="entry name" value="AT09679P-RELATED"/>
    <property type="match status" value="1"/>
</dbReference>
<dbReference type="GO" id="GO:0005634">
    <property type="term" value="C:nucleus"/>
    <property type="evidence" value="ECO:0007669"/>
    <property type="project" value="UniProtKB-SubCell"/>
</dbReference>
<keyword evidence="13" id="KW-1185">Reference proteome</keyword>
<feature type="domain" description="C2H2-type" evidence="10">
    <location>
        <begin position="435"/>
        <end position="461"/>
    </location>
</feature>
<dbReference type="Gene3D" id="3.40.1800.20">
    <property type="match status" value="2"/>
</dbReference>
<dbReference type="SUPFAM" id="SSF57716">
    <property type="entry name" value="Glucocorticoid receptor-like (DNA-binding domain)"/>
    <property type="match status" value="2"/>
</dbReference>
<evidence type="ECO:0000256" key="6">
    <source>
        <dbReference type="ARBA" id="ARBA00023242"/>
    </source>
</evidence>
<feature type="domain" description="C2H2-type" evidence="10">
    <location>
        <begin position="314"/>
        <end position="341"/>
    </location>
</feature>
<evidence type="ECO:0000313" key="12">
    <source>
        <dbReference type="EnsemblMetazoa" id="GPPI038382-PA"/>
    </source>
</evidence>
<accession>A0A1B0BRM0</accession>
<keyword evidence="2" id="KW-0479">Metal-binding</keyword>
<dbReference type="VEuPathDB" id="VectorBase:GPPI038382"/>
<dbReference type="InterPro" id="IPR036236">
    <property type="entry name" value="Znf_C2H2_sf"/>
</dbReference>
<dbReference type="Pfam" id="PF07776">
    <property type="entry name" value="zf-AD"/>
    <property type="match status" value="2"/>
</dbReference>
<reference evidence="12" key="2">
    <citation type="submission" date="2020-05" db="UniProtKB">
        <authorList>
            <consortium name="EnsemblMetazoa"/>
        </authorList>
    </citation>
    <scope>IDENTIFICATION</scope>
    <source>
        <strain evidence="12">IAEA</strain>
    </source>
</reference>
<dbReference type="PANTHER" id="PTHR23225">
    <property type="entry name" value="ZINC FINGER PROTEIN"/>
    <property type="match status" value="1"/>
</dbReference>
<feature type="domain" description="C2H2-type" evidence="10">
    <location>
        <begin position="992"/>
        <end position="1019"/>
    </location>
</feature>
<evidence type="ECO:0000259" key="10">
    <source>
        <dbReference type="PROSITE" id="PS50157"/>
    </source>
</evidence>
<evidence type="ECO:0008006" key="14">
    <source>
        <dbReference type="Google" id="ProtNLM"/>
    </source>
</evidence>
<keyword evidence="5" id="KW-0862">Zinc</keyword>
<feature type="compositionally biased region" description="Basic residues" evidence="9">
    <location>
        <begin position="712"/>
        <end position="727"/>
    </location>
</feature>
<comment type="caution">
    <text evidence="8">Lacks conserved residue(s) required for the propagation of feature annotation.</text>
</comment>
<feature type="region of interest" description="Disordered" evidence="9">
    <location>
        <begin position="711"/>
        <end position="738"/>
    </location>
</feature>
<evidence type="ECO:0000256" key="8">
    <source>
        <dbReference type="PROSITE-ProRule" id="PRU01263"/>
    </source>
</evidence>
<comment type="subcellular location">
    <subcellularLocation>
        <location evidence="1">Nucleus</location>
    </subcellularLocation>
</comment>
<organism evidence="12 13">
    <name type="scientific">Glossina palpalis gambiensis</name>
    <dbReference type="NCBI Taxonomy" id="67801"/>
    <lineage>
        <taxon>Eukaryota</taxon>
        <taxon>Metazoa</taxon>
        <taxon>Ecdysozoa</taxon>
        <taxon>Arthropoda</taxon>
        <taxon>Hexapoda</taxon>
        <taxon>Insecta</taxon>
        <taxon>Pterygota</taxon>
        <taxon>Neoptera</taxon>
        <taxon>Endopterygota</taxon>
        <taxon>Diptera</taxon>
        <taxon>Brachycera</taxon>
        <taxon>Muscomorpha</taxon>
        <taxon>Hippoboscoidea</taxon>
        <taxon>Glossinidae</taxon>
        <taxon>Glossina</taxon>
    </lineage>
</organism>
<evidence type="ECO:0000256" key="3">
    <source>
        <dbReference type="ARBA" id="ARBA00022737"/>
    </source>
</evidence>
<evidence type="ECO:0000256" key="4">
    <source>
        <dbReference type="ARBA" id="ARBA00022771"/>
    </source>
</evidence>
<reference evidence="13" key="1">
    <citation type="submission" date="2015-01" db="EMBL/GenBank/DDBJ databases">
        <authorList>
            <person name="Aksoy S."/>
            <person name="Warren W."/>
            <person name="Wilson R.K."/>
        </authorList>
    </citation>
    <scope>NUCLEOTIDE SEQUENCE [LARGE SCALE GENOMIC DNA]</scope>
    <source>
        <strain evidence="13">IAEA</strain>
    </source>
</reference>
<feature type="domain" description="C2H2-type" evidence="10">
    <location>
        <begin position="964"/>
        <end position="992"/>
    </location>
</feature>
<dbReference type="PROSITE" id="PS50157">
    <property type="entry name" value="ZINC_FINGER_C2H2_2"/>
    <property type="match status" value="10"/>
</dbReference>
<dbReference type="Gene3D" id="3.30.160.60">
    <property type="entry name" value="Classic Zinc Finger"/>
    <property type="match status" value="10"/>
</dbReference>
<proteinExistence type="predicted"/>
<dbReference type="FunFam" id="3.30.160.60:FF:000100">
    <property type="entry name" value="Zinc finger 45-like"/>
    <property type="match status" value="1"/>
</dbReference>
<keyword evidence="6" id="KW-0539">Nucleus</keyword>
<dbReference type="Proteomes" id="UP000092460">
    <property type="component" value="Unassembled WGS sequence"/>
</dbReference>
<evidence type="ECO:0000313" key="13">
    <source>
        <dbReference type="Proteomes" id="UP000092460"/>
    </source>
</evidence>
<dbReference type="AlphaFoldDB" id="A0A1B0BRM0"/>
<protein>
    <recommendedName>
        <fullName evidence="14">Transcription factor grauzone</fullName>
    </recommendedName>
</protein>
<evidence type="ECO:0000256" key="9">
    <source>
        <dbReference type="SAM" id="MobiDB-lite"/>
    </source>
</evidence>
<keyword evidence="3" id="KW-0677">Repeat</keyword>
<dbReference type="SMART" id="SM00868">
    <property type="entry name" value="zf-AD"/>
    <property type="match status" value="2"/>
</dbReference>
<dbReference type="SUPFAM" id="SSF57667">
    <property type="entry name" value="beta-beta-alpha zinc fingers"/>
    <property type="match status" value="8"/>
</dbReference>
<dbReference type="InterPro" id="IPR012934">
    <property type="entry name" value="Znf_AD"/>
</dbReference>
<dbReference type="GO" id="GO:0003700">
    <property type="term" value="F:DNA-binding transcription factor activity"/>
    <property type="evidence" value="ECO:0007669"/>
    <property type="project" value="InterPro"/>
</dbReference>
<sequence>MLQTTVCFERTHDNMDIFGEGNKHLQIAETIQKHLGFKPLFDDTISKVVCVKCWLKIFEFHQFFKSVEYAQNNYNLLKLQDGNVDNVNEKVLNVKVELDDQLQEQIMEVDFDNTSALVRKNEQEPNNQKNPLDEIEINETAYFSDPVKDDESFSIEDALDEAQNAFSSSDEEFLAALKKRNKITKRKIKLKPDRQVTKSSKGIKSTKCGVRQDTAHIEALIKKHIPMVCSLCIFVGQVFSDIVQHFRKSHPKQKPFVTCCERKFSKRCYLTQHALKHENPDHFKCHECQKTFSNDSGLRVHTLAYHAPEEQRLYACDECQQRFATKHLLELHKASHIPREERSYFCDKCPTKKAFASEYLLQIHNNMRHKREANVCHVCAKSIRCKRSFEKHVRLHFEDSGPRVKCPYPDCESWLKDEENLKQHLNRHNPEGKIYKCPQCDKVCKNRRALTSHKLYSHSNEIFPCDQCGKTFKKAITLKEHMAQHTGETLYKCPFCTRTFNSNANMHAHKKKMHPVEWDEWRKSKRGSSQLFINNNNIIYLDKLIIICLEKSQNTMAIFAEGNKHLKIAEIVTKHLWLKPLPDDTISTAICEVCWLKICDFHRFFESVQNVQSCYLLHLESNTANVEGMLLNIKVEIDDKLQEQVMEIEKPCLETNIANSIEEQKNPLDDCELKSKDDLSDASNDLNLLNAGETDSSSDGECLAVLKGSNRLSRKKGSRKSFKRNKKPSTETKPKTTKLKTDQTLIENLINKHIPMACSLCVFMGQKFSDIVQHFRSIHPKQKPFVMCCERKLSKRYYLSQHALKHENPEHFKCHECQKTFSSNRGLRAHNLAYHASEEQKLYACAICPQRFATKHLLDLHHPAHISREERSFFCTKCPTKRAFASEYLLAIHNSMRHNRETNVCHVCAKAIRDKRSFEKHVRLHFEDSGPRVKCPYPDCESWLKDEENLKLHLKHHNPEGIIYKCTECGKSCKSRVALASHKRYSHSNETFPCEQCGKTFKKALTLKEHMAQHTGETLYKCPFCTRTFNSNANMHAHKKKMHPKEWDEWRKSKRGSSQLLISHSSSIF</sequence>
<feature type="domain" description="C2H2-type" evidence="10">
    <location>
        <begin position="491"/>
        <end position="519"/>
    </location>
</feature>
<feature type="domain" description="C2H2-type" evidence="10">
    <location>
        <begin position="283"/>
        <end position="311"/>
    </location>
</feature>
<dbReference type="SMART" id="SM00355">
    <property type="entry name" value="ZnF_C2H2"/>
    <property type="match status" value="18"/>
</dbReference>
<name>A0A1B0BRM0_9MUSC</name>
<evidence type="ECO:0000256" key="2">
    <source>
        <dbReference type="ARBA" id="ARBA00022723"/>
    </source>
</evidence>
<evidence type="ECO:0000256" key="5">
    <source>
        <dbReference type="ARBA" id="ARBA00022833"/>
    </source>
</evidence>
<evidence type="ECO:0000259" key="11">
    <source>
        <dbReference type="PROSITE" id="PS51915"/>
    </source>
</evidence>